<protein>
    <submittedName>
        <fullName evidence="2">Uncharacterized protein</fullName>
    </submittedName>
</protein>
<evidence type="ECO:0000256" key="1">
    <source>
        <dbReference type="SAM" id="MobiDB-lite"/>
    </source>
</evidence>
<gene>
    <name evidence="2" type="ORF">PXEA_LOCUS10003</name>
</gene>
<feature type="compositionally biased region" description="Gly residues" evidence="1">
    <location>
        <begin position="33"/>
        <end position="45"/>
    </location>
</feature>
<feature type="compositionally biased region" description="Basic and acidic residues" evidence="1">
    <location>
        <begin position="52"/>
        <end position="83"/>
    </location>
</feature>
<accession>A0A448WPB1</accession>
<keyword evidence="3" id="KW-1185">Reference proteome</keyword>
<sequence>MFPLALAPFASPPADNCTSGSIEDSVVGVVVVVGGGGSGRGGRGGATRRRQDRGESRSASRSCEEKAKAETDEADGLERESRRTSRARGRAGKTICRPADEATRLGLVGACSSPTGAAGLVSDLPTNTTTDFHTPADALSRRPVDESGVARPQFDEPVRMPKKRGPKKKPLTKEREVRLRIRRVRANTRERNRMHG</sequence>
<feature type="compositionally biased region" description="Basic and acidic residues" evidence="1">
    <location>
        <begin position="187"/>
        <end position="196"/>
    </location>
</feature>
<feature type="compositionally biased region" description="Basic residues" evidence="1">
    <location>
        <begin position="160"/>
        <end position="170"/>
    </location>
</feature>
<feature type="region of interest" description="Disordered" evidence="1">
    <location>
        <begin position="33"/>
        <end position="95"/>
    </location>
</feature>
<feature type="region of interest" description="Disordered" evidence="1">
    <location>
        <begin position="1"/>
        <end position="21"/>
    </location>
</feature>
<feature type="region of interest" description="Disordered" evidence="1">
    <location>
        <begin position="119"/>
        <end position="196"/>
    </location>
</feature>
<organism evidence="2 3">
    <name type="scientific">Protopolystoma xenopodis</name>
    <dbReference type="NCBI Taxonomy" id="117903"/>
    <lineage>
        <taxon>Eukaryota</taxon>
        <taxon>Metazoa</taxon>
        <taxon>Spiralia</taxon>
        <taxon>Lophotrochozoa</taxon>
        <taxon>Platyhelminthes</taxon>
        <taxon>Monogenea</taxon>
        <taxon>Polyopisthocotylea</taxon>
        <taxon>Polystomatidea</taxon>
        <taxon>Polystomatidae</taxon>
        <taxon>Protopolystoma</taxon>
    </lineage>
</organism>
<proteinExistence type="predicted"/>
<name>A0A448WPB1_9PLAT</name>
<evidence type="ECO:0000313" key="2">
    <source>
        <dbReference type="EMBL" id="VEL16563.1"/>
    </source>
</evidence>
<reference evidence="2" key="1">
    <citation type="submission" date="2018-11" db="EMBL/GenBank/DDBJ databases">
        <authorList>
            <consortium name="Pathogen Informatics"/>
        </authorList>
    </citation>
    <scope>NUCLEOTIDE SEQUENCE</scope>
</reference>
<dbReference type="AlphaFoldDB" id="A0A448WPB1"/>
<dbReference type="Proteomes" id="UP000784294">
    <property type="component" value="Unassembled WGS sequence"/>
</dbReference>
<feature type="compositionally biased region" description="Low complexity" evidence="1">
    <location>
        <begin position="1"/>
        <end position="14"/>
    </location>
</feature>
<comment type="caution">
    <text evidence="2">The sequence shown here is derived from an EMBL/GenBank/DDBJ whole genome shotgun (WGS) entry which is preliminary data.</text>
</comment>
<dbReference type="EMBL" id="CAAALY010028947">
    <property type="protein sequence ID" value="VEL16563.1"/>
    <property type="molecule type" value="Genomic_DNA"/>
</dbReference>
<evidence type="ECO:0000313" key="3">
    <source>
        <dbReference type="Proteomes" id="UP000784294"/>
    </source>
</evidence>